<accession>A0ABW4NJ55</accession>
<evidence type="ECO:0000313" key="2">
    <source>
        <dbReference type="Proteomes" id="UP001597283"/>
    </source>
</evidence>
<name>A0ABW4NJ55_9SPHN</name>
<dbReference type="EMBL" id="JBHUFC010000023">
    <property type="protein sequence ID" value="MFD1789599.1"/>
    <property type="molecule type" value="Genomic_DNA"/>
</dbReference>
<proteinExistence type="predicted"/>
<organism evidence="1 2">
    <name type="scientific">Sphingomonas floccifaciens</name>
    <dbReference type="NCBI Taxonomy" id="1844115"/>
    <lineage>
        <taxon>Bacteria</taxon>
        <taxon>Pseudomonadati</taxon>
        <taxon>Pseudomonadota</taxon>
        <taxon>Alphaproteobacteria</taxon>
        <taxon>Sphingomonadales</taxon>
        <taxon>Sphingomonadaceae</taxon>
        <taxon>Sphingomonas</taxon>
    </lineage>
</organism>
<dbReference type="RefSeq" id="WP_380941659.1">
    <property type="nucleotide sequence ID" value="NZ_JBHUFC010000023.1"/>
</dbReference>
<evidence type="ECO:0000313" key="1">
    <source>
        <dbReference type="EMBL" id="MFD1789599.1"/>
    </source>
</evidence>
<reference evidence="2" key="1">
    <citation type="journal article" date="2019" name="Int. J. Syst. Evol. Microbiol.">
        <title>The Global Catalogue of Microorganisms (GCM) 10K type strain sequencing project: providing services to taxonomists for standard genome sequencing and annotation.</title>
        <authorList>
            <consortium name="The Broad Institute Genomics Platform"/>
            <consortium name="The Broad Institute Genome Sequencing Center for Infectious Disease"/>
            <person name="Wu L."/>
            <person name="Ma J."/>
        </authorList>
    </citation>
    <scope>NUCLEOTIDE SEQUENCE [LARGE SCALE GENOMIC DNA]</scope>
    <source>
        <strain evidence="2">Q85</strain>
    </source>
</reference>
<sequence length="232" mass="25309">MNDNAAVTPNDLMGDIRAFECQLMEKAKVAGLRSMLIGDRMSIRLSSSAPSDVATLSVEFRAGLGMDHLLTAMVVGDEIDTPERRADLAENFILNMQRAIARAPNAAASRRAIAAAAADVFAEAAAEGIDLELLRLEPAPIHVFGKPRVEDENAQVFYVHVVMPHLDGTVLTRDSYTIDADDGVEFADYLRSRTLPEVRNILRLQDTPASRDHAHEDAGLYTVAEAIQNDHS</sequence>
<comment type="caution">
    <text evidence="1">The sequence shown here is derived from an EMBL/GenBank/DDBJ whole genome shotgun (WGS) entry which is preliminary data.</text>
</comment>
<keyword evidence="2" id="KW-1185">Reference proteome</keyword>
<gene>
    <name evidence="1" type="ORF">ACFSC3_18755</name>
</gene>
<protein>
    <submittedName>
        <fullName evidence="1">Uncharacterized protein</fullName>
    </submittedName>
</protein>
<dbReference type="Proteomes" id="UP001597283">
    <property type="component" value="Unassembled WGS sequence"/>
</dbReference>